<dbReference type="GO" id="GO:0005942">
    <property type="term" value="C:phosphatidylinositol 3-kinase complex"/>
    <property type="evidence" value="ECO:0007669"/>
    <property type="project" value="TreeGrafter"/>
</dbReference>
<dbReference type="GO" id="GO:0046934">
    <property type="term" value="F:1-phosphatidylinositol-4,5-bisphosphate 3-kinase activity"/>
    <property type="evidence" value="ECO:0007669"/>
    <property type="project" value="UniProtKB-EC"/>
</dbReference>
<dbReference type="Pfam" id="PF00454">
    <property type="entry name" value="PI3_PI4_kinase"/>
    <property type="match status" value="1"/>
</dbReference>
<dbReference type="InterPro" id="IPR029071">
    <property type="entry name" value="Ubiquitin-like_domsf"/>
</dbReference>
<dbReference type="GO" id="GO:0005524">
    <property type="term" value="F:ATP binding"/>
    <property type="evidence" value="ECO:0007669"/>
    <property type="project" value="UniProtKB-KW"/>
</dbReference>
<dbReference type="InterPro" id="IPR015433">
    <property type="entry name" value="PI3/4_kinase"/>
</dbReference>
<dbReference type="Pfam" id="PF00792">
    <property type="entry name" value="PI3K_C2"/>
    <property type="match status" value="1"/>
</dbReference>
<dbReference type="GO" id="GO:0004674">
    <property type="term" value="F:protein serine/threonine kinase activity"/>
    <property type="evidence" value="ECO:0007669"/>
    <property type="project" value="UniProtKB-KW"/>
</dbReference>
<dbReference type="GO" id="GO:0016477">
    <property type="term" value="P:cell migration"/>
    <property type="evidence" value="ECO:0007669"/>
    <property type="project" value="TreeGrafter"/>
</dbReference>
<evidence type="ECO:0000256" key="15">
    <source>
        <dbReference type="ARBA" id="ARBA00048977"/>
    </source>
</evidence>
<dbReference type="SMART" id="SM00142">
    <property type="entry name" value="PI3K_C2"/>
    <property type="match status" value="1"/>
</dbReference>
<keyword evidence="6" id="KW-0723">Serine/threonine-protein kinase</keyword>
<dbReference type="Pfam" id="PF00794">
    <property type="entry name" value="PI3K_rbd"/>
    <property type="match status" value="1"/>
</dbReference>
<evidence type="ECO:0000259" key="27">
    <source>
        <dbReference type="PROSITE" id="PS51546"/>
    </source>
</evidence>
<evidence type="ECO:0000256" key="9">
    <source>
        <dbReference type="ARBA" id="ARBA00022741"/>
    </source>
</evidence>
<dbReference type="InterPro" id="IPR001263">
    <property type="entry name" value="PI3K_accessory_dom"/>
</dbReference>
<proteinExistence type="inferred from homology"/>
<sequence length="1056" mass="122080">MAPSSGELWGVNLMPHQVMVDCLMPNGVIVPLRCFRDSPLDVIKGDLWREAHNYPLFHLLLDAHSYIFVSITQDGEKEEFFDESRRLCDLRLFQAILKLVEPQGNKEEKILNSEIGIALGIPLHEFDEMKDPEVMEFRRELFEVTSRAVSQRNEKGKESQAFYAFPPEIENDCDLPSMMQSKLEKGRIRVAIWSLTEQSEKQKYTVAVEHSDTPEHIIREAIFKRIRCNDRYKSQENKCRAVEEFQSSYALKVAGSEQYFLLDCPISQYKYVRRCIAKGEVPQLMLMSKKHIYANLPSFEVRVPSYIRKAPSSLTPPSVNSKVIQLWRIDANFRLKITSATYVNVKDGDSIYVRVGIFHGTEPLCVIRESKYVPHSQPRWDEWIEFDLRVSDFPRSAKLCVSVCSVKRRNKNKDEHTMLCWGNLNLFDFRHRLLADKVSLNLWVVPKGLDETLNPLGIVGSNPMRDSPSIELEFESQSAPVIYPSLNDYKEYNSFIQGIDEKRKNNMDDGTNTQITKGEWNQLIDISKRDPLAEISEQEKEALWKLRLYCREIPDILPRLLDAVKWNSRDDVAELYLLLEEWPDVTPQVSLELLDCKYADLVVRKKAVEWLDKMSDEDLAQYLLQLVQTLKYELYLHNPLAALLVKRALLNRKIGHFFFWHLKSELQTSTQCLAIRFGLLLEGFCRGLDKDLKGLIKQVEAMEKLTKLTDSLKDRMNESVKDRLKFLSDQMRQADYMESLQFFRSPLENHTMLGNLDVSRCRVMDSAKKPLWLVWDNPDPLAEVQSSNAIIFKNGDDLRQDMLTLQVIKIMDHIWHTEGLDLRMTPYTCLATGSQVGMIEVVRKAKTVYQIQRKAGKLAAIQVDSTQLYKWIREHNKNKVDQAIETFTLSCAGYCVATFILGIGDRHPDNIMVSEDGQIFHIDFGHFLGHFKKKFGINRERVPFVLTDDFLAVISKGKENPIKSEEFARFQELCGKAYLSLRKHANLLITLFTMMLPTGITELQSINDIGYLRQTLAVEKTETDALAYFQSMFSDAYGGAWTTKLDWFFHSVRHGV</sequence>
<feature type="domain" description="PI3K-RBD" evidence="27">
    <location>
        <begin position="185"/>
        <end position="288"/>
    </location>
</feature>
<dbReference type="OrthoDB" id="67688at2759"/>
<evidence type="ECO:0000256" key="12">
    <source>
        <dbReference type="ARBA" id="ARBA00022907"/>
    </source>
</evidence>
<evidence type="ECO:0000259" key="24">
    <source>
        <dbReference type="PROSITE" id="PS50290"/>
    </source>
</evidence>
<dbReference type="PROSITE" id="PS50290">
    <property type="entry name" value="PI3_4_KINASE_3"/>
    <property type="match status" value="1"/>
</dbReference>
<dbReference type="FunFam" id="2.60.40.150:FF:000041">
    <property type="entry name" value="Phosphatidylinositol 4,5-bisphosphate 3-kinase catalytic subunit"/>
    <property type="match status" value="1"/>
</dbReference>
<comment type="pathway">
    <text evidence="1">Phospholipid metabolism; phosphatidylinositol phosphate biosynthesis.</text>
</comment>
<evidence type="ECO:0000256" key="4">
    <source>
        <dbReference type="ARBA" id="ARBA00012073"/>
    </source>
</evidence>
<evidence type="ECO:0000256" key="3">
    <source>
        <dbReference type="ARBA" id="ARBA00012010"/>
    </source>
</evidence>
<dbReference type="KEGG" id="lsm:121125791"/>
<dbReference type="SUPFAM" id="SSF49562">
    <property type="entry name" value="C2 domain (Calcium/lipid-binding domain, CaLB)"/>
    <property type="match status" value="1"/>
</dbReference>
<evidence type="ECO:0000256" key="21">
    <source>
        <dbReference type="ARBA" id="ARBA00078524"/>
    </source>
</evidence>
<dbReference type="SMART" id="SM00145">
    <property type="entry name" value="PI3Ka"/>
    <property type="match status" value="1"/>
</dbReference>
<dbReference type="PANTHER" id="PTHR10048">
    <property type="entry name" value="PHOSPHATIDYLINOSITOL KINASE"/>
    <property type="match status" value="1"/>
</dbReference>
<evidence type="ECO:0000256" key="6">
    <source>
        <dbReference type="ARBA" id="ARBA00022527"/>
    </source>
</evidence>
<comment type="subunit">
    <text evidence="18">Heterodimer of a catalytic subunit PIK3CA and a p85 regulatory subunit (PIK3R1, PIK3R2 or PIK3R3). Interacts with IRS1 in nuclear extracts. Interacts with RUFY3. Interacts with RASD2. Interacts with APPL1. Interacts with HRAS and KRAS. Interaction with HRAS/KRAS is required for PI3K pathway signaling and cell proliferation stimulated by EGF and FGF2. Interacts with FAM83B; activates the PI3K/AKT signaling cascade.</text>
</comment>
<dbReference type="GO" id="GO:0106310">
    <property type="term" value="F:protein serine kinase activity"/>
    <property type="evidence" value="ECO:0007669"/>
    <property type="project" value="RHEA"/>
</dbReference>
<keyword evidence="11" id="KW-0067">ATP-binding</keyword>
<dbReference type="SMART" id="SM00146">
    <property type="entry name" value="PI3Kc"/>
    <property type="match status" value="1"/>
</dbReference>
<evidence type="ECO:0000256" key="20">
    <source>
        <dbReference type="ARBA" id="ARBA00076072"/>
    </source>
</evidence>
<comment type="catalytic activity">
    <reaction evidence="14">
        <text>a 1,2-diacyl-sn-glycero-3-phospho-(1D-myo-inositol) + ATP = a 1,2-diacyl-sn-glycero-3-phospho-(1D-myo-inositol-3-phosphate) + ADP + H(+)</text>
        <dbReference type="Rhea" id="RHEA:12709"/>
        <dbReference type="ChEBI" id="CHEBI:15378"/>
        <dbReference type="ChEBI" id="CHEBI:30616"/>
        <dbReference type="ChEBI" id="CHEBI:57880"/>
        <dbReference type="ChEBI" id="CHEBI:58088"/>
        <dbReference type="ChEBI" id="CHEBI:456216"/>
        <dbReference type="EC" id="2.7.1.137"/>
    </reaction>
    <physiologicalReaction direction="left-to-right" evidence="14">
        <dbReference type="Rhea" id="RHEA:12710"/>
    </physiologicalReaction>
</comment>
<dbReference type="SMART" id="SM00143">
    <property type="entry name" value="PI3K_p85B"/>
    <property type="match status" value="1"/>
</dbReference>
<comment type="similarity">
    <text evidence="23">Belongs to the PI3/PI4-kinase family.</text>
</comment>
<dbReference type="EC" id="2.7.1.137" evidence="4"/>
<dbReference type="AlphaFoldDB" id="A0A0K2TGG5"/>
<dbReference type="GO" id="GO:0005886">
    <property type="term" value="C:plasma membrane"/>
    <property type="evidence" value="ECO:0007669"/>
    <property type="project" value="TreeGrafter"/>
</dbReference>
<comment type="catalytic activity">
    <reaction evidence="13">
        <text>a 1,2-diacyl-sn-glycero-3-phospho-(1D-myo-inositol-4,5-bisphosphate) + ATP = a 1,2-diacyl-sn-glycero-3-phospho-(1D-myo-inositol-3,4,5-trisphosphate) + ADP + H(+)</text>
        <dbReference type="Rhea" id="RHEA:21292"/>
        <dbReference type="ChEBI" id="CHEBI:15378"/>
        <dbReference type="ChEBI" id="CHEBI:30616"/>
        <dbReference type="ChEBI" id="CHEBI:57836"/>
        <dbReference type="ChEBI" id="CHEBI:58456"/>
        <dbReference type="ChEBI" id="CHEBI:456216"/>
        <dbReference type="EC" id="2.7.1.153"/>
    </reaction>
    <physiologicalReaction direction="left-to-right" evidence="13">
        <dbReference type="Rhea" id="RHEA:21293"/>
    </physiologicalReaction>
</comment>
<evidence type="ECO:0000256" key="11">
    <source>
        <dbReference type="ARBA" id="ARBA00022840"/>
    </source>
</evidence>
<evidence type="ECO:0000259" key="26">
    <source>
        <dbReference type="PROSITE" id="PS51545"/>
    </source>
</evidence>
<dbReference type="InterPro" id="IPR042236">
    <property type="entry name" value="PI3K_accessory_sf"/>
</dbReference>
<evidence type="ECO:0000256" key="17">
    <source>
        <dbReference type="ARBA" id="ARBA00051347"/>
    </source>
</evidence>
<dbReference type="RefSeq" id="XP_040576946.1">
    <property type="nucleotide sequence ID" value="XM_040721012.2"/>
</dbReference>
<evidence type="ECO:0000313" key="29">
    <source>
        <dbReference type="EMBL" id="CDW24950.1"/>
    </source>
</evidence>
<keyword evidence="10" id="KW-0418">Kinase</keyword>
<dbReference type="SMART" id="SM00144">
    <property type="entry name" value="PI3K_rbd"/>
    <property type="match status" value="1"/>
</dbReference>
<dbReference type="InterPro" id="IPR011009">
    <property type="entry name" value="Kinase-like_dom_sf"/>
</dbReference>
<evidence type="ECO:0000256" key="19">
    <source>
        <dbReference type="ARBA" id="ARBA00073893"/>
    </source>
</evidence>
<comment type="catalytic activity">
    <reaction evidence="15">
        <text>L-seryl-[protein] + ATP = O-phospho-L-seryl-[protein] + ADP + H(+)</text>
        <dbReference type="Rhea" id="RHEA:17989"/>
        <dbReference type="Rhea" id="RHEA-COMP:9863"/>
        <dbReference type="Rhea" id="RHEA-COMP:11604"/>
        <dbReference type="ChEBI" id="CHEBI:15378"/>
        <dbReference type="ChEBI" id="CHEBI:29999"/>
        <dbReference type="ChEBI" id="CHEBI:30616"/>
        <dbReference type="ChEBI" id="CHEBI:83421"/>
        <dbReference type="ChEBI" id="CHEBI:456216"/>
        <dbReference type="EC" id="2.7.11.1"/>
    </reaction>
    <physiologicalReaction direction="left-to-right" evidence="15">
        <dbReference type="Rhea" id="RHEA:17990"/>
    </physiologicalReaction>
</comment>
<feature type="domain" description="C2 PI3K-type" evidence="28">
    <location>
        <begin position="329"/>
        <end position="484"/>
    </location>
</feature>
<evidence type="ECO:0000256" key="23">
    <source>
        <dbReference type="PROSITE-ProRule" id="PRU00880"/>
    </source>
</evidence>
<dbReference type="GO" id="GO:0043491">
    <property type="term" value="P:phosphatidylinositol 3-kinase/protein kinase B signal transduction"/>
    <property type="evidence" value="ECO:0007669"/>
    <property type="project" value="TreeGrafter"/>
</dbReference>
<dbReference type="InterPro" id="IPR002420">
    <property type="entry name" value="PI3K-type_C2_dom"/>
</dbReference>
<dbReference type="InterPro" id="IPR035892">
    <property type="entry name" value="C2_domain_sf"/>
</dbReference>
<dbReference type="FunFam" id="3.30.1010.10:FF:000007">
    <property type="entry name" value="Phosphatidylinositol 4,5-bisphosphate 3-kinase catalytic subunit"/>
    <property type="match status" value="1"/>
</dbReference>
<dbReference type="FunFam" id="1.10.1070.11:FF:000006">
    <property type="entry name" value="Phosphatidylinositol 4,5-bisphosphate 3-kinase catalytic subunit"/>
    <property type="match status" value="1"/>
</dbReference>
<evidence type="ECO:0000259" key="25">
    <source>
        <dbReference type="PROSITE" id="PS51544"/>
    </source>
</evidence>
<dbReference type="FunFam" id="1.25.40.70:FF:000001">
    <property type="entry name" value="Phosphatidylinositol 4,5-bisphosphate 3-kinase catalytic subunit"/>
    <property type="match status" value="1"/>
</dbReference>
<dbReference type="CTD" id="42446"/>
<dbReference type="GO" id="GO:0006909">
    <property type="term" value="P:phagocytosis"/>
    <property type="evidence" value="ECO:0007669"/>
    <property type="project" value="UniProtKB-KW"/>
</dbReference>
<dbReference type="InterPro" id="IPR018936">
    <property type="entry name" value="PI3/4_kinase_CS"/>
</dbReference>
<evidence type="ECO:0000256" key="16">
    <source>
        <dbReference type="ARBA" id="ARBA00050641"/>
    </source>
</evidence>
<protein>
    <recommendedName>
        <fullName evidence="19">Phosphatidylinositol 4,5-bisphosphate 3-kinase catalytic subunit alpha isoform</fullName>
        <ecNumber evidence="4">2.7.1.137</ecNumber>
        <ecNumber evidence="3">2.7.1.153</ecNumber>
        <ecNumber evidence="5">2.7.11.1</ecNumber>
    </recommendedName>
    <alternativeName>
        <fullName evidence="22">Phosphatidylinositol 4,5-bisphosphate 3-kinase 110 kDa catalytic subunit alpha</fullName>
    </alternativeName>
    <alternativeName>
        <fullName evidence="21">Phosphoinositide-3-kinase catalytic alpha polypeptide</fullName>
    </alternativeName>
    <alternativeName>
        <fullName evidence="20">Serine/threonine protein kinase PIK3CA</fullName>
    </alternativeName>
</protein>
<comment type="pathway">
    <text evidence="2">Lipid metabolism.</text>
</comment>
<dbReference type="EC" id="2.7.1.153" evidence="3"/>
<keyword evidence="9" id="KW-0547">Nucleotide-binding</keyword>
<dbReference type="GO" id="GO:0035005">
    <property type="term" value="F:1-phosphatidylinositol-4-phosphate 3-kinase activity"/>
    <property type="evidence" value="ECO:0007669"/>
    <property type="project" value="TreeGrafter"/>
</dbReference>
<comment type="catalytic activity">
    <reaction evidence="16">
        <text>1,2-dioctanoyl-sn-glycero-3-phospho-(1D-myo-inositol-4,5-bisphosphate) + ATP = 1,2-dioctanoyl-sn-glycero-3-phospho-(1D-myo-inositol-3,4,5-trisphosphate) + ADP + H(+)</text>
        <dbReference type="Rhea" id="RHEA:55632"/>
        <dbReference type="ChEBI" id="CHEBI:15378"/>
        <dbReference type="ChEBI" id="CHEBI:30616"/>
        <dbReference type="ChEBI" id="CHEBI:83416"/>
        <dbReference type="ChEBI" id="CHEBI:83419"/>
        <dbReference type="ChEBI" id="CHEBI:456216"/>
    </reaction>
    <physiologicalReaction direction="left-to-right" evidence="16">
        <dbReference type="Rhea" id="RHEA:55633"/>
    </physiologicalReaction>
</comment>
<dbReference type="Gene3D" id="3.10.20.90">
    <property type="entry name" value="Phosphatidylinositol 3-kinase Catalytic Subunit, Chain A, domain 1"/>
    <property type="match status" value="2"/>
</dbReference>
<dbReference type="InterPro" id="IPR000403">
    <property type="entry name" value="PI3/4_kinase_cat_dom"/>
</dbReference>
<reference evidence="29" key="1">
    <citation type="submission" date="2014-05" db="EMBL/GenBank/DDBJ databases">
        <authorList>
            <person name="Chronopoulou M."/>
        </authorList>
    </citation>
    <scope>NUCLEOTIDE SEQUENCE</scope>
    <source>
        <tissue evidence="29">Whole organism</tissue>
    </source>
</reference>
<organism evidence="29">
    <name type="scientific">Lepeophtheirus salmonis</name>
    <name type="common">Salmon louse</name>
    <name type="synonym">Caligus salmonis</name>
    <dbReference type="NCBI Taxonomy" id="72036"/>
    <lineage>
        <taxon>Eukaryota</taxon>
        <taxon>Metazoa</taxon>
        <taxon>Ecdysozoa</taxon>
        <taxon>Arthropoda</taxon>
        <taxon>Crustacea</taxon>
        <taxon>Multicrustacea</taxon>
        <taxon>Hexanauplia</taxon>
        <taxon>Copepoda</taxon>
        <taxon>Siphonostomatoida</taxon>
        <taxon>Caligidae</taxon>
        <taxon>Lepeophtheirus</taxon>
    </lineage>
</organism>
<dbReference type="SUPFAM" id="SSF54236">
    <property type="entry name" value="Ubiquitin-like"/>
    <property type="match status" value="1"/>
</dbReference>
<evidence type="ECO:0000256" key="14">
    <source>
        <dbReference type="ARBA" id="ARBA00023985"/>
    </source>
</evidence>
<dbReference type="Gene3D" id="3.30.1010.10">
    <property type="entry name" value="Phosphatidylinositol 3-kinase Catalytic Subunit, Chain A, domain 4"/>
    <property type="match status" value="1"/>
</dbReference>
<keyword evidence="8" id="KW-0808">Transferase</keyword>
<dbReference type="GO" id="GO:0005737">
    <property type="term" value="C:cytoplasm"/>
    <property type="evidence" value="ECO:0007669"/>
    <property type="project" value="TreeGrafter"/>
</dbReference>
<evidence type="ECO:0000256" key="1">
    <source>
        <dbReference type="ARBA" id="ARBA00004805"/>
    </source>
</evidence>
<evidence type="ECO:0000256" key="10">
    <source>
        <dbReference type="ARBA" id="ARBA00022777"/>
    </source>
</evidence>
<dbReference type="InterPro" id="IPR003113">
    <property type="entry name" value="PI3K_ABD"/>
</dbReference>
<dbReference type="EMBL" id="HACA01007589">
    <property type="protein sequence ID" value="CDW24950.1"/>
    <property type="molecule type" value="Transcribed_RNA"/>
</dbReference>
<keyword evidence="12" id="KW-0581">Phagocytosis</keyword>
<feature type="domain" description="PI3K-ABD" evidence="25">
    <location>
        <begin position="14"/>
        <end position="103"/>
    </location>
</feature>
<dbReference type="Pfam" id="PF00613">
    <property type="entry name" value="PI3Ka"/>
    <property type="match status" value="1"/>
</dbReference>
<feature type="domain" description="PI3K/PI4K catalytic" evidence="24">
    <location>
        <begin position="757"/>
        <end position="1041"/>
    </location>
</feature>
<dbReference type="Gene3D" id="1.10.1070.11">
    <property type="entry name" value="Phosphatidylinositol 3-/4-kinase, catalytic domain"/>
    <property type="match status" value="1"/>
</dbReference>
<feature type="domain" description="PIK helical" evidence="26">
    <location>
        <begin position="509"/>
        <end position="687"/>
    </location>
</feature>
<dbReference type="PROSITE" id="PS51545">
    <property type="entry name" value="PIK_HELICAL"/>
    <property type="match status" value="1"/>
</dbReference>
<dbReference type="CDD" id="cd05165">
    <property type="entry name" value="PI3Kc_I"/>
    <property type="match status" value="1"/>
</dbReference>
<dbReference type="PROSITE" id="PS51546">
    <property type="entry name" value="PI3K_RBD"/>
    <property type="match status" value="1"/>
</dbReference>
<dbReference type="PROSITE" id="PS51547">
    <property type="entry name" value="C2_PI3K"/>
    <property type="match status" value="1"/>
</dbReference>
<dbReference type="GO" id="GO:0048015">
    <property type="term" value="P:phosphatidylinositol-mediated signaling"/>
    <property type="evidence" value="ECO:0007669"/>
    <property type="project" value="TreeGrafter"/>
</dbReference>
<dbReference type="PROSITE" id="PS00915">
    <property type="entry name" value="PI3_4_KINASE_1"/>
    <property type="match status" value="1"/>
</dbReference>
<dbReference type="SUPFAM" id="SSF48371">
    <property type="entry name" value="ARM repeat"/>
    <property type="match status" value="1"/>
</dbReference>
<dbReference type="Gene3D" id="2.60.40.150">
    <property type="entry name" value="C2 domain"/>
    <property type="match status" value="1"/>
</dbReference>
<dbReference type="PROSITE" id="PS00916">
    <property type="entry name" value="PI3_4_KINASE_2"/>
    <property type="match status" value="1"/>
</dbReference>
<dbReference type="SUPFAM" id="SSF56112">
    <property type="entry name" value="Protein kinase-like (PK-like)"/>
    <property type="match status" value="1"/>
</dbReference>
<evidence type="ECO:0000256" key="5">
    <source>
        <dbReference type="ARBA" id="ARBA00012513"/>
    </source>
</evidence>
<evidence type="ECO:0000256" key="18">
    <source>
        <dbReference type="ARBA" id="ARBA00065166"/>
    </source>
</evidence>
<dbReference type="Pfam" id="PF02192">
    <property type="entry name" value="PI3K_p85B"/>
    <property type="match status" value="1"/>
</dbReference>
<evidence type="ECO:0000256" key="7">
    <source>
        <dbReference type="ARBA" id="ARBA00022657"/>
    </source>
</evidence>
<dbReference type="GeneID" id="121125791"/>
<dbReference type="InterPro" id="IPR036940">
    <property type="entry name" value="PI3/4_kinase_cat_sf"/>
</dbReference>
<evidence type="ECO:0000256" key="2">
    <source>
        <dbReference type="ARBA" id="ARBA00005189"/>
    </source>
</evidence>
<dbReference type="Gene3D" id="1.25.40.70">
    <property type="entry name" value="Phosphatidylinositol 3-kinase, accessory domain (PIK)"/>
    <property type="match status" value="1"/>
</dbReference>
<dbReference type="PROSITE" id="PS51544">
    <property type="entry name" value="PI3K_ABD"/>
    <property type="match status" value="1"/>
</dbReference>
<dbReference type="InterPro" id="IPR000341">
    <property type="entry name" value="PI3K_Ras-bd_dom"/>
</dbReference>
<dbReference type="GO" id="GO:0016303">
    <property type="term" value="F:1-phosphatidylinositol-3-kinase activity"/>
    <property type="evidence" value="ECO:0007669"/>
    <property type="project" value="UniProtKB-EC"/>
</dbReference>
<dbReference type="InterPro" id="IPR016024">
    <property type="entry name" value="ARM-type_fold"/>
</dbReference>
<dbReference type="PANTHER" id="PTHR10048:SF111">
    <property type="entry name" value="PHOSPHATIDYLINOSITOL 3-KINASE AGE-1"/>
    <property type="match status" value="1"/>
</dbReference>
<evidence type="ECO:0000256" key="13">
    <source>
        <dbReference type="ARBA" id="ARBA00023981"/>
    </source>
</evidence>
<evidence type="ECO:0000259" key="28">
    <source>
        <dbReference type="PROSITE" id="PS51547"/>
    </source>
</evidence>
<evidence type="ECO:0000256" key="22">
    <source>
        <dbReference type="ARBA" id="ARBA00083121"/>
    </source>
</evidence>
<accession>A0A0K2TGG5</accession>
<name>A0A0K2TGG5_LEPSM</name>
<keyword evidence="7" id="KW-0037">Angiogenesis</keyword>
<evidence type="ECO:0000256" key="8">
    <source>
        <dbReference type="ARBA" id="ARBA00022679"/>
    </source>
</evidence>
<comment type="catalytic activity">
    <reaction evidence="17">
        <text>1-octadecanoyl-2-(5Z,8Z,11Z,14Z)-eicosatetraenoyl-sn-glycero-3-phospho-1D-myo-inositol 4,5-bisphosphate + ATP = 1-octadecanoyl-2-(5Z,8Z,11Z,14Z-eicosatetraenoyl)-sn-glycero-3-phospho-(1D-myo-inositol 3,4,5-triphosphate) + ADP + H(+)</text>
        <dbReference type="Rhea" id="RHEA:43396"/>
        <dbReference type="ChEBI" id="CHEBI:15378"/>
        <dbReference type="ChEBI" id="CHEBI:30616"/>
        <dbReference type="ChEBI" id="CHEBI:77137"/>
        <dbReference type="ChEBI" id="CHEBI:83243"/>
        <dbReference type="ChEBI" id="CHEBI:456216"/>
    </reaction>
    <physiologicalReaction direction="left-to-right" evidence="17">
        <dbReference type="Rhea" id="RHEA:43397"/>
    </physiologicalReaction>
</comment>
<dbReference type="EC" id="2.7.11.1" evidence="5"/>